<dbReference type="InterPro" id="IPR050750">
    <property type="entry name" value="C5-MTase"/>
</dbReference>
<dbReference type="PROSITE" id="PS51679">
    <property type="entry name" value="SAM_MT_C5"/>
    <property type="match status" value="1"/>
</dbReference>
<comment type="catalytic activity">
    <reaction evidence="7">
        <text>a 2'-deoxycytidine in DNA + S-adenosyl-L-methionine = a 5-methyl-2'-deoxycytidine in DNA + S-adenosyl-L-homocysteine + H(+)</text>
        <dbReference type="Rhea" id="RHEA:13681"/>
        <dbReference type="Rhea" id="RHEA-COMP:11369"/>
        <dbReference type="Rhea" id="RHEA-COMP:11370"/>
        <dbReference type="ChEBI" id="CHEBI:15378"/>
        <dbReference type="ChEBI" id="CHEBI:57856"/>
        <dbReference type="ChEBI" id="CHEBI:59789"/>
        <dbReference type="ChEBI" id="CHEBI:85452"/>
        <dbReference type="ChEBI" id="CHEBI:85454"/>
        <dbReference type="EC" id="2.1.1.37"/>
    </reaction>
</comment>
<sequence length="436" mass="49871">MPKIRFVDLFSGIGGIRLAFEEAANSLNIKTECVLSSEINPDAQLVYEKNFQHKPLGDIHLIDKLPEHEFLLAGFPCQSFSHAGKKEGFGDTRGTLFFEITKLLDTYQPQAFLFENVRGLYSHDNGNTLATIKHEIKKRGYSFDAFLLNSANFGLPQNRVRVYLLGILNASPNFDLICDVGFQDSHSYNTQQLSLFYSSKKYVTVADILEDNPERKYDCSPQFVNALKQIYNQDLNRLHGVRLIDYRGGNSIHSWQLGLRGKCSVVEIELMNRFILKRRNKEFGQEQDGKLLTKKQIASFFEHPNLEEILDALVAKKYLKLINDKYKPVSGNFSFEVYKFVDPSKISVTVVASDANRLGVYHNHRVRRLTPREVARLQGFPDSFILHPNDDKAYYQLGNSVSINVVKAVAEELIRKTLYDGQEQTDKFERSLSILH</sequence>
<evidence type="ECO:0000256" key="3">
    <source>
        <dbReference type="ARBA" id="ARBA00022691"/>
    </source>
</evidence>
<protein>
    <recommendedName>
        <fullName evidence="7">Cytosine-specific methyltransferase</fullName>
        <ecNumber evidence="7">2.1.1.37</ecNumber>
    </recommendedName>
</protein>
<evidence type="ECO:0000256" key="4">
    <source>
        <dbReference type="ARBA" id="ARBA00022747"/>
    </source>
</evidence>
<name>A0ABT3B5P8_9CYAN</name>
<comment type="similarity">
    <text evidence="5 6">Belongs to the class I-like SAM-binding methyltransferase superfamily. C5-methyltransferase family.</text>
</comment>
<evidence type="ECO:0000256" key="1">
    <source>
        <dbReference type="ARBA" id="ARBA00022603"/>
    </source>
</evidence>
<proteinExistence type="inferred from homology"/>
<evidence type="ECO:0000256" key="7">
    <source>
        <dbReference type="RuleBase" id="RU000417"/>
    </source>
</evidence>
<dbReference type="EMBL" id="JAOWRF010000319">
    <property type="protein sequence ID" value="MCV3216270.1"/>
    <property type="molecule type" value="Genomic_DNA"/>
</dbReference>
<keyword evidence="1 5" id="KW-0489">Methyltransferase</keyword>
<dbReference type="GO" id="GO:0003886">
    <property type="term" value="F:DNA (cytosine-5-)-methyltransferase activity"/>
    <property type="evidence" value="ECO:0007669"/>
    <property type="project" value="UniProtKB-EC"/>
</dbReference>
<organism evidence="8 9">
    <name type="scientific">Plectonema radiosum NIES-515</name>
    <dbReference type="NCBI Taxonomy" id="2986073"/>
    <lineage>
        <taxon>Bacteria</taxon>
        <taxon>Bacillati</taxon>
        <taxon>Cyanobacteriota</taxon>
        <taxon>Cyanophyceae</taxon>
        <taxon>Oscillatoriophycideae</taxon>
        <taxon>Oscillatoriales</taxon>
        <taxon>Microcoleaceae</taxon>
        <taxon>Plectonema</taxon>
    </lineage>
</organism>
<feature type="active site" evidence="5">
    <location>
        <position position="77"/>
    </location>
</feature>
<gene>
    <name evidence="8" type="primary">dcm</name>
    <name evidence="8" type="ORF">OGM63_22605</name>
</gene>
<dbReference type="PANTHER" id="PTHR46098">
    <property type="entry name" value="TRNA (CYTOSINE(38)-C(5))-METHYLTRANSFERASE"/>
    <property type="match status" value="1"/>
</dbReference>
<dbReference type="SUPFAM" id="SSF53335">
    <property type="entry name" value="S-adenosyl-L-methionine-dependent methyltransferases"/>
    <property type="match status" value="1"/>
</dbReference>
<evidence type="ECO:0000256" key="6">
    <source>
        <dbReference type="RuleBase" id="RU000416"/>
    </source>
</evidence>
<dbReference type="RefSeq" id="WP_263747914.1">
    <property type="nucleotide sequence ID" value="NZ_JAOWRF010000319.1"/>
</dbReference>
<dbReference type="EC" id="2.1.1.37" evidence="7"/>
<dbReference type="GO" id="GO:0032259">
    <property type="term" value="P:methylation"/>
    <property type="evidence" value="ECO:0007669"/>
    <property type="project" value="UniProtKB-KW"/>
</dbReference>
<evidence type="ECO:0000256" key="5">
    <source>
        <dbReference type="PROSITE-ProRule" id="PRU01016"/>
    </source>
</evidence>
<reference evidence="8 9" key="1">
    <citation type="submission" date="2022-10" db="EMBL/GenBank/DDBJ databases">
        <title>Identification of biosynthetic pathway for the production of the potent trypsin inhibitor radiosumin.</title>
        <authorList>
            <person name="Fewer D.P."/>
            <person name="Delbaje E."/>
            <person name="Ouyang X."/>
            <person name="Agostino P.D."/>
            <person name="Wahlsten M."/>
            <person name="Jokela J."/>
            <person name="Permi P."/>
            <person name="Haapaniemi E."/>
            <person name="Koistinen H."/>
        </authorList>
    </citation>
    <scope>NUCLEOTIDE SEQUENCE [LARGE SCALE GENOMIC DNA]</scope>
    <source>
        <strain evidence="8 9">NIES-515</strain>
    </source>
</reference>
<dbReference type="CDD" id="cd00315">
    <property type="entry name" value="Cyt_C5_DNA_methylase"/>
    <property type="match status" value="1"/>
</dbReference>
<keyword evidence="3 5" id="KW-0949">S-adenosyl-L-methionine</keyword>
<dbReference type="PANTHER" id="PTHR46098:SF1">
    <property type="entry name" value="TRNA (CYTOSINE(38)-C(5))-METHYLTRANSFERASE"/>
    <property type="match status" value="1"/>
</dbReference>
<evidence type="ECO:0000313" key="8">
    <source>
        <dbReference type="EMBL" id="MCV3216270.1"/>
    </source>
</evidence>
<dbReference type="InterPro" id="IPR001525">
    <property type="entry name" value="C5_MeTfrase"/>
</dbReference>
<dbReference type="Pfam" id="PF00145">
    <property type="entry name" value="DNA_methylase"/>
    <property type="match status" value="1"/>
</dbReference>
<dbReference type="InterPro" id="IPR029063">
    <property type="entry name" value="SAM-dependent_MTases_sf"/>
</dbReference>
<evidence type="ECO:0000256" key="2">
    <source>
        <dbReference type="ARBA" id="ARBA00022679"/>
    </source>
</evidence>
<accession>A0ABT3B5P8</accession>
<dbReference type="InterPro" id="IPR018117">
    <property type="entry name" value="C5_DNA_meth_AS"/>
</dbReference>
<evidence type="ECO:0000313" key="9">
    <source>
        <dbReference type="Proteomes" id="UP001526143"/>
    </source>
</evidence>
<keyword evidence="4" id="KW-0680">Restriction system</keyword>
<dbReference type="PRINTS" id="PR00105">
    <property type="entry name" value="C5METTRFRASE"/>
</dbReference>
<keyword evidence="2 5" id="KW-0808">Transferase</keyword>
<keyword evidence="9" id="KW-1185">Reference proteome</keyword>
<dbReference type="PROSITE" id="PS00094">
    <property type="entry name" value="C5_MTASE_1"/>
    <property type="match status" value="1"/>
</dbReference>
<comment type="caution">
    <text evidence="8">The sequence shown here is derived from an EMBL/GenBank/DDBJ whole genome shotgun (WGS) entry which is preliminary data.</text>
</comment>
<dbReference type="Proteomes" id="UP001526143">
    <property type="component" value="Unassembled WGS sequence"/>
</dbReference>
<dbReference type="Gene3D" id="3.40.50.150">
    <property type="entry name" value="Vaccinia Virus protein VP39"/>
    <property type="match status" value="1"/>
</dbReference>
<dbReference type="NCBIfam" id="TIGR00675">
    <property type="entry name" value="dcm"/>
    <property type="match status" value="1"/>
</dbReference>
<dbReference type="Gene3D" id="3.90.120.10">
    <property type="entry name" value="DNA Methylase, subunit A, domain 2"/>
    <property type="match status" value="1"/>
</dbReference>